<organism evidence="2">
    <name type="scientific">Leviviridae sp</name>
    <dbReference type="NCBI Taxonomy" id="2027243"/>
    <lineage>
        <taxon>Viruses</taxon>
        <taxon>Riboviria</taxon>
        <taxon>Orthornavirae</taxon>
        <taxon>Lenarviricota</taxon>
        <taxon>Leviviricetes</taxon>
        <taxon>Norzivirales</taxon>
        <taxon>Fiersviridae</taxon>
    </lineage>
</organism>
<evidence type="ECO:0000313" key="2">
    <source>
        <dbReference type="EMBL" id="QDH90628.1"/>
    </source>
</evidence>
<protein>
    <recommendedName>
        <fullName evidence="3">Maturation</fullName>
    </recommendedName>
</protein>
<feature type="region of interest" description="Disordered" evidence="1">
    <location>
        <begin position="271"/>
        <end position="290"/>
    </location>
</feature>
<gene>
    <name evidence="2" type="ORF">H4Rhizo45248_000002</name>
</gene>
<accession>A0A514DAJ0</accession>
<evidence type="ECO:0008006" key="3">
    <source>
        <dbReference type="Google" id="ProtNLM"/>
    </source>
</evidence>
<proteinExistence type="predicted"/>
<name>A0A514DAJ0_9VIRU</name>
<reference evidence="2" key="1">
    <citation type="submission" date="2019-05" db="EMBL/GenBank/DDBJ databases">
        <title>Metatranscriptomic reconstruction reveals RNA viruses with the potential to shape carbon cycling in soil.</title>
        <authorList>
            <person name="Starr E.P."/>
            <person name="Nuccio E."/>
            <person name="Pett-Ridge J."/>
            <person name="Banfield J.F."/>
            <person name="Firestone M.K."/>
        </authorList>
    </citation>
    <scope>NUCLEOTIDE SEQUENCE</scope>
    <source>
        <strain evidence="2">H4_Rhizo_45_scaffold_248</strain>
    </source>
</reference>
<sequence length="456" mass="50819">MPIEYNRSLKEWSSSPHRIEVPPKADLALQSMSNDIDEKFRTTGKNSYQYSDFYADEAKNIVYLSNVKTVEASLNFEYMWGYNHPGWKIHNLLPGIDIGGPWIKHDIQIVNLGQEIDASFQVSGPVWDRYKGLLCASADIPAIASHVQGRALSADLTWIRGLAPVLLQATVLNALGATAVSRVEPTNPAADLSQALGELYRDGLPSLPGKQEGNLGSEYLNMQFGWAPTISDGQDFIRSIRDFDLIKDQYIRDSGRLVRRRYDFDIQESSSVTTVNNSPPAPLSGGVGPSGQQVQLGTLTKTVKTVTRQWFSGAFTYHLSSDMFLRNIQILDKAYGIVPGIDTAWALTPWSWLFDWFSNAGDVIHNLNAFSQGGLVMPWGYIMNDTTTYVEYILNTQARNHSSVWRPCVLSSAVIKRTRQRQRANPFGFGLTWDGLSAFQLSILAALGMSRGRLAW</sequence>
<evidence type="ECO:0000256" key="1">
    <source>
        <dbReference type="SAM" id="MobiDB-lite"/>
    </source>
</evidence>
<dbReference type="EMBL" id="MN035669">
    <property type="protein sequence ID" value="QDH90628.1"/>
    <property type="molecule type" value="Genomic_RNA"/>
</dbReference>